<dbReference type="SUPFAM" id="SSF51735">
    <property type="entry name" value="NAD(P)-binding Rossmann-fold domains"/>
    <property type="match status" value="1"/>
</dbReference>
<accession>A0ABD1GSA1</accession>
<proteinExistence type="predicted"/>
<feature type="domain" description="NAD-dependent epimerase/dehydratase" evidence="1">
    <location>
        <begin position="23"/>
        <end position="209"/>
    </location>
</feature>
<comment type="caution">
    <text evidence="2">The sequence shown here is derived from an EMBL/GenBank/DDBJ whole genome shotgun (WGS) entry which is preliminary data.</text>
</comment>
<dbReference type="PANTHER" id="PTHR48079:SF6">
    <property type="entry name" value="NAD(P)-BINDING DOMAIN-CONTAINING PROTEIN-RELATED"/>
    <property type="match status" value="1"/>
</dbReference>
<dbReference type="GO" id="GO:0016491">
    <property type="term" value="F:oxidoreductase activity"/>
    <property type="evidence" value="ECO:0007669"/>
    <property type="project" value="UniProtKB-KW"/>
</dbReference>
<evidence type="ECO:0000313" key="2">
    <source>
        <dbReference type="EMBL" id="KAL1546982.1"/>
    </source>
</evidence>
<dbReference type="PANTHER" id="PTHR48079">
    <property type="entry name" value="PROTEIN YEEZ"/>
    <property type="match status" value="1"/>
</dbReference>
<dbReference type="Proteomes" id="UP001567538">
    <property type="component" value="Unassembled WGS sequence"/>
</dbReference>
<reference evidence="2 3" key="1">
    <citation type="submission" date="2024-06" db="EMBL/GenBank/DDBJ databases">
        <title>A chromosome level genome sequence of Diviner's sage (Salvia divinorum).</title>
        <authorList>
            <person name="Ford S.A."/>
            <person name="Ro D.-K."/>
            <person name="Ness R.W."/>
            <person name="Phillips M.A."/>
        </authorList>
    </citation>
    <scope>NUCLEOTIDE SEQUENCE [LARGE SCALE GENOMIC DNA]</scope>
    <source>
        <strain evidence="2">SAF-2024a</strain>
        <tissue evidence="2">Leaf</tissue>
    </source>
</reference>
<keyword evidence="2" id="KW-0560">Oxidoreductase</keyword>
<dbReference type="InterPro" id="IPR036291">
    <property type="entry name" value="NAD(P)-bd_dom_sf"/>
</dbReference>
<dbReference type="Gene3D" id="3.40.50.720">
    <property type="entry name" value="NAD(P)-binding Rossmann-like Domain"/>
    <property type="match status" value="1"/>
</dbReference>
<name>A0ABD1GSA1_SALDI</name>
<evidence type="ECO:0000259" key="1">
    <source>
        <dbReference type="Pfam" id="PF01370"/>
    </source>
</evidence>
<organism evidence="2 3">
    <name type="scientific">Salvia divinorum</name>
    <name type="common">Maria pastora</name>
    <name type="synonym">Diviner's sage</name>
    <dbReference type="NCBI Taxonomy" id="28513"/>
    <lineage>
        <taxon>Eukaryota</taxon>
        <taxon>Viridiplantae</taxon>
        <taxon>Streptophyta</taxon>
        <taxon>Embryophyta</taxon>
        <taxon>Tracheophyta</taxon>
        <taxon>Spermatophyta</taxon>
        <taxon>Magnoliopsida</taxon>
        <taxon>eudicotyledons</taxon>
        <taxon>Gunneridae</taxon>
        <taxon>Pentapetalae</taxon>
        <taxon>asterids</taxon>
        <taxon>lamiids</taxon>
        <taxon>Lamiales</taxon>
        <taxon>Lamiaceae</taxon>
        <taxon>Nepetoideae</taxon>
        <taxon>Mentheae</taxon>
        <taxon>Salviinae</taxon>
        <taxon>Salvia</taxon>
        <taxon>Salvia subgen. Calosphace</taxon>
    </lineage>
</organism>
<keyword evidence="3" id="KW-1185">Reference proteome</keyword>
<sequence length="287" mass="31716">MKKAVLAFVRKTSDVSSLPPPYDAGDGSLQLVYGDVTDYPSLLEAFSGCHVVFHAAALVEPWLPDPARFISVNVGGLRNVLKAYKETEAVEKIVYTSSIFALGPTDGYIADESQVHPAKHFCTEYEKSKTVSDKIALDAAAEGVPIVPLYPGFIYGPGKVTTGNIVAQFLVERFSGRMPGYVGQGQRFSFCHVDDVVQGHIAALAIKNNREAKTTLFFVIYEIYFLVGSSTHSLYAFCIEQAVDVLRHQWAYSCEKAKKELDYNPRSLREGLSEMVPWLQSLGLIKY</sequence>
<evidence type="ECO:0000313" key="3">
    <source>
        <dbReference type="Proteomes" id="UP001567538"/>
    </source>
</evidence>
<dbReference type="InterPro" id="IPR051783">
    <property type="entry name" value="NAD(P)-dependent_oxidoreduct"/>
</dbReference>
<dbReference type="EC" id="1.1.1.354" evidence="2"/>
<dbReference type="EMBL" id="JBEAFC010000008">
    <property type="protein sequence ID" value="KAL1546982.1"/>
    <property type="molecule type" value="Genomic_DNA"/>
</dbReference>
<gene>
    <name evidence="2" type="ORF">AAHA92_23508</name>
</gene>
<protein>
    <submittedName>
        <fullName evidence="2">Farnesol dehydrogenase (NAD(+))</fullName>
        <ecNumber evidence="2">1.1.1.354</ecNumber>
    </submittedName>
</protein>
<dbReference type="AlphaFoldDB" id="A0ABD1GSA1"/>
<dbReference type="Pfam" id="PF01370">
    <property type="entry name" value="Epimerase"/>
    <property type="match status" value="1"/>
</dbReference>
<dbReference type="InterPro" id="IPR001509">
    <property type="entry name" value="Epimerase_deHydtase"/>
</dbReference>